<feature type="signal peptide" evidence="1">
    <location>
        <begin position="1"/>
        <end position="18"/>
    </location>
</feature>
<evidence type="ECO:0000313" key="2">
    <source>
        <dbReference type="EMBL" id="WPU63218.1"/>
    </source>
</evidence>
<dbReference type="KEGG" id="psti:SOO65_11035"/>
<accession>A0AAX4HIZ8</accession>
<sequence length="115" mass="12423">MKYLFSVLLFLVMSPAFAVTWTYQVNINSNKGIVKTLDPTRNAFEAGNHYCEVTPVVVNNQTEFRSLNCGVGSGTVGTGGLCTQKGAKNASVQYAILNISDPKNVINVVVACKFD</sequence>
<reference evidence="2 3" key="1">
    <citation type="submission" date="2023-11" db="EMBL/GenBank/DDBJ databases">
        <title>Peredibacter starrii A3.12.</title>
        <authorList>
            <person name="Mitchell R.J."/>
        </authorList>
    </citation>
    <scope>NUCLEOTIDE SEQUENCE [LARGE SCALE GENOMIC DNA]</scope>
    <source>
        <strain evidence="2 3">A3.12</strain>
    </source>
</reference>
<dbReference type="Proteomes" id="UP001324634">
    <property type="component" value="Chromosome"/>
</dbReference>
<evidence type="ECO:0000313" key="3">
    <source>
        <dbReference type="Proteomes" id="UP001324634"/>
    </source>
</evidence>
<organism evidence="2 3">
    <name type="scientific">Peredibacter starrii</name>
    <dbReference type="NCBI Taxonomy" id="28202"/>
    <lineage>
        <taxon>Bacteria</taxon>
        <taxon>Pseudomonadati</taxon>
        <taxon>Bdellovibrionota</taxon>
        <taxon>Bacteriovoracia</taxon>
        <taxon>Bacteriovoracales</taxon>
        <taxon>Bacteriovoracaceae</taxon>
        <taxon>Peredibacter</taxon>
    </lineage>
</organism>
<proteinExistence type="predicted"/>
<keyword evidence="3" id="KW-1185">Reference proteome</keyword>
<evidence type="ECO:0000256" key="1">
    <source>
        <dbReference type="SAM" id="SignalP"/>
    </source>
</evidence>
<dbReference type="AlphaFoldDB" id="A0AAX4HIZ8"/>
<evidence type="ECO:0008006" key="4">
    <source>
        <dbReference type="Google" id="ProtNLM"/>
    </source>
</evidence>
<feature type="chain" id="PRO_5043679763" description="Secreted protein" evidence="1">
    <location>
        <begin position="19"/>
        <end position="115"/>
    </location>
</feature>
<protein>
    <recommendedName>
        <fullName evidence="4">Secreted protein</fullName>
    </recommendedName>
</protein>
<keyword evidence="1" id="KW-0732">Signal</keyword>
<dbReference type="RefSeq" id="WP_321389518.1">
    <property type="nucleotide sequence ID" value="NZ_CP139487.1"/>
</dbReference>
<gene>
    <name evidence="2" type="ORF">SOO65_11035</name>
</gene>
<name>A0AAX4HIZ8_9BACT</name>
<dbReference type="EMBL" id="CP139487">
    <property type="protein sequence ID" value="WPU63218.1"/>
    <property type="molecule type" value="Genomic_DNA"/>
</dbReference>